<dbReference type="KEGG" id="nno:NONO_c74600"/>
<dbReference type="EMBL" id="CP006850">
    <property type="protein sequence ID" value="AHH22215.1"/>
    <property type="molecule type" value="Genomic_DNA"/>
</dbReference>
<evidence type="ECO:0000313" key="3">
    <source>
        <dbReference type="Proteomes" id="UP000019150"/>
    </source>
</evidence>
<evidence type="ECO:0000313" key="2">
    <source>
        <dbReference type="EMBL" id="AHH22215.1"/>
    </source>
</evidence>
<keyword evidence="1" id="KW-0472">Membrane</keyword>
<proteinExistence type="predicted"/>
<feature type="transmembrane region" description="Helical" evidence="1">
    <location>
        <begin position="78"/>
        <end position="101"/>
    </location>
</feature>
<keyword evidence="1" id="KW-1133">Transmembrane helix</keyword>
<reference evidence="2 3" key="1">
    <citation type="journal article" date="2014" name="Appl. Environ. Microbiol.">
        <title>Insights into the Microbial Degradation of Rubber and Gutta-Percha by Analysis of the Complete Genome of Nocardia nova SH22a.</title>
        <authorList>
            <person name="Luo Q."/>
            <person name="Hiessl S."/>
            <person name="Poehlein A."/>
            <person name="Daniel R."/>
            <person name="Steinbuchel A."/>
        </authorList>
    </citation>
    <scope>NUCLEOTIDE SEQUENCE [LARGE SCALE GENOMIC DNA]</scope>
    <source>
        <strain evidence="2">SH22a</strain>
    </source>
</reference>
<protein>
    <recommendedName>
        <fullName evidence="4">DUF3054 domain-containing protein</fullName>
    </recommendedName>
</protein>
<feature type="transmembrane region" description="Helical" evidence="1">
    <location>
        <begin position="107"/>
        <end position="128"/>
    </location>
</feature>
<feature type="transmembrane region" description="Helical" evidence="1">
    <location>
        <begin position="46"/>
        <end position="66"/>
    </location>
</feature>
<sequence length="144" mass="15374">MRGTVITLAPVRKLLPLVIDVVLVIVFCAIGRRSHDEAVAAGLLRTVWPFATGLLIGWLLALIIAGRVRMPARFDGGAALWPTGVVVWLSTLIGGMVLRVISGQGTALSFVIVAATVLAVFLLGWRAIRLLITRRMQVTGASAH</sequence>
<feature type="transmembrane region" description="Helical" evidence="1">
    <location>
        <begin position="14"/>
        <end position="34"/>
    </location>
</feature>
<name>W5TS57_9NOCA</name>
<dbReference type="InterPro" id="IPR021414">
    <property type="entry name" value="DUF3054"/>
</dbReference>
<dbReference type="Pfam" id="PF11255">
    <property type="entry name" value="DUF3054"/>
    <property type="match status" value="1"/>
</dbReference>
<evidence type="ECO:0008006" key="4">
    <source>
        <dbReference type="Google" id="ProtNLM"/>
    </source>
</evidence>
<dbReference type="eggNOG" id="ENOG503310N">
    <property type="taxonomic scope" value="Bacteria"/>
</dbReference>
<dbReference type="Proteomes" id="UP000019150">
    <property type="component" value="Chromosome"/>
</dbReference>
<dbReference type="AlphaFoldDB" id="W5TS57"/>
<accession>W5TS57</accession>
<gene>
    <name evidence="2" type="ORF">NONO_c74600</name>
</gene>
<keyword evidence="3" id="KW-1185">Reference proteome</keyword>
<keyword evidence="1" id="KW-0812">Transmembrane</keyword>
<dbReference type="STRING" id="1415166.NONO_c74600"/>
<organism evidence="2 3">
    <name type="scientific">Nocardia nova SH22a</name>
    <dbReference type="NCBI Taxonomy" id="1415166"/>
    <lineage>
        <taxon>Bacteria</taxon>
        <taxon>Bacillati</taxon>
        <taxon>Actinomycetota</taxon>
        <taxon>Actinomycetes</taxon>
        <taxon>Mycobacteriales</taxon>
        <taxon>Nocardiaceae</taxon>
        <taxon>Nocardia</taxon>
    </lineage>
</organism>
<dbReference type="HOGENOM" id="CLU_089113_3_0_11"/>
<evidence type="ECO:0000256" key="1">
    <source>
        <dbReference type="SAM" id="Phobius"/>
    </source>
</evidence>
<dbReference type="PATRIC" id="fig|1415166.3.peg.7654"/>